<feature type="region of interest" description="Disordered" evidence="1">
    <location>
        <begin position="97"/>
        <end position="116"/>
    </location>
</feature>
<dbReference type="AlphaFoldDB" id="A0A8T0FX19"/>
<dbReference type="Proteomes" id="UP000807504">
    <property type="component" value="Unassembled WGS sequence"/>
</dbReference>
<comment type="caution">
    <text evidence="2">The sequence shown here is derived from an EMBL/GenBank/DDBJ whole genome shotgun (WGS) entry which is preliminary data.</text>
</comment>
<dbReference type="EMBL" id="JABXBU010000001">
    <property type="protein sequence ID" value="KAF8795664.1"/>
    <property type="molecule type" value="Genomic_DNA"/>
</dbReference>
<protein>
    <submittedName>
        <fullName evidence="2">Uncharacterized protein</fullName>
    </submittedName>
</protein>
<keyword evidence="3" id="KW-1185">Reference proteome</keyword>
<gene>
    <name evidence="2" type="ORF">HNY73_000136</name>
</gene>
<feature type="compositionally biased region" description="Polar residues" evidence="1">
    <location>
        <begin position="103"/>
        <end position="116"/>
    </location>
</feature>
<name>A0A8T0FX19_ARGBR</name>
<reference evidence="2" key="2">
    <citation type="submission" date="2020-06" db="EMBL/GenBank/DDBJ databases">
        <authorList>
            <person name="Sheffer M."/>
        </authorList>
    </citation>
    <scope>NUCLEOTIDE SEQUENCE</scope>
</reference>
<evidence type="ECO:0000313" key="2">
    <source>
        <dbReference type="EMBL" id="KAF8795664.1"/>
    </source>
</evidence>
<reference evidence="2" key="1">
    <citation type="journal article" date="2020" name="bioRxiv">
        <title>Chromosome-level reference genome of the European wasp spider Argiope bruennichi: a resource for studies on range expansion and evolutionary adaptation.</title>
        <authorList>
            <person name="Sheffer M.M."/>
            <person name="Hoppe A."/>
            <person name="Krehenwinkel H."/>
            <person name="Uhl G."/>
            <person name="Kuss A.W."/>
            <person name="Jensen L."/>
            <person name="Jensen C."/>
            <person name="Gillespie R.G."/>
            <person name="Hoff K.J."/>
            <person name="Prost S."/>
        </authorList>
    </citation>
    <scope>NUCLEOTIDE SEQUENCE</scope>
</reference>
<sequence>MEKKVSSPGNIKCLYESPKGDRGRAGGVPRREYVPKSILLNSLSRPIRSLRDWRVCSALIRPREKGFCHWECVHGCVLTSLLFLSPFLLKEKCRGEAEGGWNTGVSSPSTSLHTNV</sequence>
<proteinExistence type="predicted"/>
<accession>A0A8T0FX19</accession>
<evidence type="ECO:0000313" key="3">
    <source>
        <dbReference type="Proteomes" id="UP000807504"/>
    </source>
</evidence>
<organism evidence="2 3">
    <name type="scientific">Argiope bruennichi</name>
    <name type="common">Wasp spider</name>
    <name type="synonym">Aranea bruennichi</name>
    <dbReference type="NCBI Taxonomy" id="94029"/>
    <lineage>
        <taxon>Eukaryota</taxon>
        <taxon>Metazoa</taxon>
        <taxon>Ecdysozoa</taxon>
        <taxon>Arthropoda</taxon>
        <taxon>Chelicerata</taxon>
        <taxon>Arachnida</taxon>
        <taxon>Araneae</taxon>
        <taxon>Araneomorphae</taxon>
        <taxon>Entelegynae</taxon>
        <taxon>Araneoidea</taxon>
        <taxon>Araneidae</taxon>
        <taxon>Argiope</taxon>
    </lineage>
</organism>
<evidence type="ECO:0000256" key="1">
    <source>
        <dbReference type="SAM" id="MobiDB-lite"/>
    </source>
</evidence>